<feature type="domain" description="TonB-dependent receptor plug" evidence="15">
    <location>
        <begin position="53"/>
        <end position="159"/>
    </location>
</feature>
<feature type="chain" id="PRO_5045140959" evidence="13">
    <location>
        <begin position="24"/>
        <end position="794"/>
    </location>
</feature>
<evidence type="ECO:0000256" key="13">
    <source>
        <dbReference type="SAM" id="SignalP"/>
    </source>
</evidence>
<accession>A0ABV7NPK4</accession>
<keyword evidence="8 12" id="KW-0798">TonB box</keyword>
<dbReference type="PANTHER" id="PTHR32552:SF81">
    <property type="entry name" value="TONB-DEPENDENT OUTER MEMBRANE RECEPTOR"/>
    <property type="match status" value="1"/>
</dbReference>
<comment type="similarity">
    <text evidence="11 12">Belongs to the TonB-dependent receptor family.</text>
</comment>
<keyword evidence="10 11" id="KW-0998">Cell outer membrane</keyword>
<dbReference type="InterPro" id="IPR036942">
    <property type="entry name" value="Beta-barrel_TonB_sf"/>
</dbReference>
<evidence type="ECO:0000256" key="11">
    <source>
        <dbReference type="PROSITE-ProRule" id="PRU01360"/>
    </source>
</evidence>
<keyword evidence="13" id="KW-0732">Signal</keyword>
<keyword evidence="6" id="KW-0408">Iron</keyword>
<evidence type="ECO:0000313" key="17">
    <source>
        <dbReference type="Proteomes" id="UP001595681"/>
    </source>
</evidence>
<evidence type="ECO:0000256" key="8">
    <source>
        <dbReference type="ARBA" id="ARBA00023077"/>
    </source>
</evidence>
<dbReference type="Gene3D" id="2.40.170.20">
    <property type="entry name" value="TonB-dependent receptor, beta-barrel domain"/>
    <property type="match status" value="1"/>
</dbReference>
<keyword evidence="2 11" id="KW-0813">Transport</keyword>
<dbReference type="SUPFAM" id="SSF56935">
    <property type="entry name" value="Porins"/>
    <property type="match status" value="1"/>
</dbReference>
<evidence type="ECO:0000256" key="7">
    <source>
        <dbReference type="ARBA" id="ARBA00023065"/>
    </source>
</evidence>
<evidence type="ECO:0000313" key="16">
    <source>
        <dbReference type="EMBL" id="MFC3444305.1"/>
    </source>
</evidence>
<evidence type="ECO:0000256" key="10">
    <source>
        <dbReference type="ARBA" id="ARBA00023237"/>
    </source>
</evidence>
<evidence type="ECO:0000256" key="6">
    <source>
        <dbReference type="ARBA" id="ARBA00023004"/>
    </source>
</evidence>
<protein>
    <submittedName>
        <fullName evidence="16">TonB-dependent receptor</fullName>
    </submittedName>
</protein>
<gene>
    <name evidence="16" type="ORF">ACFOKF_24465</name>
</gene>
<comment type="subcellular location">
    <subcellularLocation>
        <location evidence="1 11">Cell outer membrane</location>
        <topology evidence="1 11">Multi-pass membrane protein</topology>
    </subcellularLocation>
</comment>
<keyword evidence="17" id="KW-1185">Reference proteome</keyword>
<dbReference type="Proteomes" id="UP001595681">
    <property type="component" value="Unassembled WGS sequence"/>
</dbReference>
<keyword evidence="5 11" id="KW-0812">Transmembrane</keyword>
<dbReference type="RefSeq" id="WP_380799175.1">
    <property type="nucleotide sequence ID" value="NZ_JBHRVU010000005.1"/>
</dbReference>
<reference evidence="17" key="1">
    <citation type="journal article" date="2019" name="Int. J. Syst. Evol. Microbiol.">
        <title>The Global Catalogue of Microorganisms (GCM) 10K type strain sequencing project: providing services to taxonomists for standard genome sequencing and annotation.</title>
        <authorList>
            <consortium name="The Broad Institute Genomics Platform"/>
            <consortium name="The Broad Institute Genome Sequencing Center for Infectious Disease"/>
            <person name="Wu L."/>
            <person name="Ma J."/>
        </authorList>
    </citation>
    <scope>NUCLEOTIDE SEQUENCE [LARGE SCALE GENOMIC DNA]</scope>
    <source>
        <strain evidence="17">CCM 7491</strain>
    </source>
</reference>
<keyword evidence="9 11" id="KW-0472">Membrane</keyword>
<feature type="signal peptide" evidence="13">
    <location>
        <begin position="1"/>
        <end position="23"/>
    </location>
</feature>
<dbReference type="EMBL" id="JBHRVU010000005">
    <property type="protein sequence ID" value="MFC3444305.1"/>
    <property type="molecule type" value="Genomic_DNA"/>
</dbReference>
<evidence type="ECO:0000256" key="1">
    <source>
        <dbReference type="ARBA" id="ARBA00004571"/>
    </source>
</evidence>
<dbReference type="PROSITE" id="PS52016">
    <property type="entry name" value="TONB_DEPENDENT_REC_3"/>
    <property type="match status" value="1"/>
</dbReference>
<keyword evidence="7" id="KW-0406">Ion transport</keyword>
<evidence type="ECO:0000256" key="2">
    <source>
        <dbReference type="ARBA" id="ARBA00022448"/>
    </source>
</evidence>
<dbReference type="Pfam" id="PF00593">
    <property type="entry name" value="TonB_dep_Rec_b-barrel"/>
    <property type="match status" value="1"/>
</dbReference>
<dbReference type="PANTHER" id="PTHR32552">
    <property type="entry name" value="FERRICHROME IRON RECEPTOR-RELATED"/>
    <property type="match status" value="1"/>
</dbReference>
<evidence type="ECO:0000256" key="4">
    <source>
        <dbReference type="ARBA" id="ARBA00022496"/>
    </source>
</evidence>
<comment type="caution">
    <text evidence="16">The sequence shown here is derived from an EMBL/GenBank/DDBJ whole genome shotgun (WGS) entry which is preliminary data.</text>
</comment>
<dbReference type="InterPro" id="IPR039426">
    <property type="entry name" value="TonB-dep_rcpt-like"/>
</dbReference>
<organism evidence="16 17">
    <name type="scientific">Sphingobium rhizovicinum</name>
    <dbReference type="NCBI Taxonomy" id="432308"/>
    <lineage>
        <taxon>Bacteria</taxon>
        <taxon>Pseudomonadati</taxon>
        <taxon>Pseudomonadota</taxon>
        <taxon>Alphaproteobacteria</taxon>
        <taxon>Sphingomonadales</taxon>
        <taxon>Sphingomonadaceae</taxon>
        <taxon>Sphingobium</taxon>
    </lineage>
</organism>
<sequence>MKSYIVKVVLLSTAATVATPLWGQTNVAETPQAEQSYPTSDIVVTARRREERLQDVPVSVTAFSAAGLERSNVQTATDLKTITPGFTFASEGGKDTMALTLRGIGNLPLGEGTPGVVMYVNNVALPAVGSNIPAYDVAGIQVLKGPQGTLFGKNTLGGAVLINTQEPTYDFSGYIQGIYGRFDHRELEGAINVPIVDGKVALRVAGQIRRQDPRIPALDSGPGFDDIHQDSFRASLLLEPTDWIKSLTIYEYSKANELAGGLNLIRQNFPFGVFFGPELGAALDAQVQANLQTQRNNEYGSFDGGINGGYADRKAQSIINNTSLTFGDITVRNIIGYRRNYSNQLINTGAVSPLTLPVAPGVNVPFTLFYASQLGRREYLSNEFQVLGDFGDLNFIVGAYYNKDNSYGAAGSQFTAFSVGGIPASPITAHVTNRNKALFGQIGYKITDTLTLNAGIRYSWDKVSACGGAIGTSYVTDEECRDVAALGLIDGVGTVSNSGKAPSWTVGLDYKVKPDWLLYVVSRRGYRGANVNTPFFESKFTTGGTDPSCIFGGGICPDLRPFQKTGKETITDVEVGSKINFEAGGARGHLNLSAYYAKYKNALQFLNVTGVVPNGAPDTPSNTAFGANISDQTITGIEFEASVSPSRNLTASFNGAFTKVKIDKVTLPANLPTGIVFSPENINKFSPTFSGTFAISWTLPFKPADGDVVFDSDLFTTADFGGQNGEKLPGYNLVNAQLSWKGVGGTGLDLSVFLKNAFNEKYYSAASVLLLSFPISSAYRGEQRTWGIKGRYSF</sequence>
<dbReference type="Pfam" id="PF07715">
    <property type="entry name" value="Plug"/>
    <property type="match status" value="1"/>
</dbReference>
<proteinExistence type="inferred from homology"/>
<feature type="domain" description="TonB-dependent receptor-like beta-barrel" evidence="14">
    <location>
        <begin position="270"/>
        <end position="756"/>
    </location>
</feature>
<evidence type="ECO:0000259" key="15">
    <source>
        <dbReference type="Pfam" id="PF07715"/>
    </source>
</evidence>
<keyword evidence="4" id="KW-0410">Iron transport</keyword>
<keyword evidence="16" id="KW-0675">Receptor</keyword>
<keyword evidence="3 11" id="KW-1134">Transmembrane beta strand</keyword>
<dbReference type="InterPro" id="IPR012910">
    <property type="entry name" value="Plug_dom"/>
</dbReference>
<evidence type="ECO:0000256" key="3">
    <source>
        <dbReference type="ARBA" id="ARBA00022452"/>
    </source>
</evidence>
<evidence type="ECO:0000256" key="9">
    <source>
        <dbReference type="ARBA" id="ARBA00023136"/>
    </source>
</evidence>
<dbReference type="InterPro" id="IPR000531">
    <property type="entry name" value="Beta-barrel_TonB"/>
</dbReference>
<evidence type="ECO:0000259" key="14">
    <source>
        <dbReference type="Pfam" id="PF00593"/>
    </source>
</evidence>
<evidence type="ECO:0000256" key="12">
    <source>
        <dbReference type="RuleBase" id="RU003357"/>
    </source>
</evidence>
<name>A0ABV7NPK4_9SPHN</name>
<evidence type="ECO:0000256" key="5">
    <source>
        <dbReference type="ARBA" id="ARBA00022692"/>
    </source>
</evidence>